<dbReference type="InterPro" id="IPR036186">
    <property type="entry name" value="Serpin_sf"/>
</dbReference>
<dbReference type="Pfam" id="PF00079">
    <property type="entry name" value="Serpin"/>
    <property type="match status" value="1"/>
</dbReference>
<protein>
    <recommendedName>
        <fullName evidence="1">Serpin domain-containing protein</fullName>
    </recommendedName>
</protein>
<dbReference type="InterPro" id="IPR006311">
    <property type="entry name" value="TAT_signal"/>
</dbReference>
<reference evidence="2" key="1">
    <citation type="submission" date="2015-08" db="EMBL/GenBank/DDBJ databases">
        <authorList>
            <person name="Babu N.S."/>
            <person name="Beckwith C.J."/>
            <person name="Beseler K.G."/>
            <person name="Brison A."/>
            <person name="Carone J.V."/>
            <person name="Caskin T.P."/>
            <person name="Diamond M."/>
            <person name="Durham M.E."/>
            <person name="Foxe J.M."/>
            <person name="Go M."/>
            <person name="Henderson B.A."/>
            <person name="Jones I.B."/>
            <person name="McGettigan J.A."/>
            <person name="Micheletti S.J."/>
            <person name="Nasrallah M.E."/>
            <person name="Ortiz D."/>
            <person name="Piller C.R."/>
            <person name="Privatt S.R."/>
            <person name="Schneider S.L."/>
            <person name="Sharp S."/>
            <person name="Smith T.C."/>
            <person name="Stanton J.D."/>
            <person name="Ullery H.E."/>
            <person name="Wilson R.J."/>
            <person name="Serrano M.G."/>
            <person name="Buck G."/>
            <person name="Lee V."/>
            <person name="Wang Y."/>
            <person name="Carvalho R."/>
            <person name="Voegtly L."/>
            <person name="Shi R."/>
            <person name="Duckworth R."/>
            <person name="Johnson A."/>
            <person name="Loviza R."/>
            <person name="Walstead R."/>
            <person name="Shah Z."/>
            <person name="Kiflezghi M."/>
            <person name="Wade K."/>
            <person name="Ball S.L."/>
            <person name="Bradley K.W."/>
            <person name="Asai D.J."/>
            <person name="Bowman C.A."/>
            <person name="Russell D.A."/>
            <person name="Pope W.H."/>
            <person name="Jacobs-Sera D."/>
            <person name="Hendrix R.W."/>
            <person name="Hatfull G.F."/>
        </authorList>
    </citation>
    <scope>NUCLEOTIDE SEQUENCE</scope>
</reference>
<dbReference type="PANTHER" id="PTHR11461:SF211">
    <property type="entry name" value="GH10112P-RELATED"/>
    <property type="match status" value="1"/>
</dbReference>
<dbReference type="AlphaFoldDB" id="A0A2P2C0R4"/>
<name>A0A2P2C0R4_9ZZZZ</name>
<sequence>MEMTRRDALRLLAVLAAVTSAPTVLAGCGSDGGGSEDGGGDDVDLVSSQVKRSAGSPEAIPDVVASIGSLGGALYAAMAAAPGNAALSPYSVAVALAMTLNGATGATAEEMASVLGVANLDDFNAGLDALTLSVEGLAGTQQRVDGSSADLVLDAANALFGQLGTAWERPFLDALARYYGAGMRQVDFIEDTEGARTQINDWTAEQTRDRIPEILPEGTLDGLTRLVLVNAIYLKAPWEEPFFDGGTKKAPFTTDDGRVVQADLMTVGLATSGYASGPDWQAVRLRYAGGGLAMTIVLPRADRLAAVSELVGSGGLPEILGANQDTLVRLGLPRWEFRTQAMLAPILGELGMPTAFTDSADFSAMTTEEDLHLTAVVHEAFIAVDEQGTEAAAATAVVAGTTSAPEYVDVTVDRAFLFVIHDVEHGTPLFLGRVGDPTA</sequence>
<dbReference type="Gene3D" id="2.30.39.10">
    <property type="entry name" value="Alpha-1-antitrypsin, domain 1"/>
    <property type="match status" value="1"/>
</dbReference>
<proteinExistence type="predicted"/>
<accession>A0A2P2C0R4</accession>
<dbReference type="PROSITE" id="PS51257">
    <property type="entry name" value="PROKAR_LIPOPROTEIN"/>
    <property type="match status" value="1"/>
</dbReference>
<evidence type="ECO:0000259" key="1">
    <source>
        <dbReference type="SMART" id="SM00093"/>
    </source>
</evidence>
<dbReference type="PANTHER" id="PTHR11461">
    <property type="entry name" value="SERINE PROTEASE INHIBITOR, SERPIN"/>
    <property type="match status" value="1"/>
</dbReference>
<feature type="domain" description="Serpin" evidence="1">
    <location>
        <begin position="72"/>
        <end position="437"/>
    </location>
</feature>
<dbReference type="GO" id="GO:0005615">
    <property type="term" value="C:extracellular space"/>
    <property type="evidence" value="ECO:0007669"/>
    <property type="project" value="InterPro"/>
</dbReference>
<dbReference type="InterPro" id="IPR042185">
    <property type="entry name" value="Serpin_sf_2"/>
</dbReference>
<dbReference type="InterPro" id="IPR042178">
    <property type="entry name" value="Serpin_sf_1"/>
</dbReference>
<dbReference type="CDD" id="cd19590">
    <property type="entry name" value="serpin_thermopin-like"/>
    <property type="match status" value="1"/>
</dbReference>
<dbReference type="PROSITE" id="PS51318">
    <property type="entry name" value="TAT"/>
    <property type="match status" value="1"/>
</dbReference>
<dbReference type="Gene3D" id="3.30.497.10">
    <property type="entry name" value="Antithrombin, subunit I, domain 2"/>
    <property type="match status" value="1"/>
</dbReference>
<evidence type="ECO:0000313" key="2">
    <source>
        <dbReference type="EMBL" id="CUR55617.1"/>
    </source>
</evidence>
<organism evidence="2">
    <name type="scientific">metagenome</name>
    <dbReference type="NCBI Taxonomy" id="256318"/>
    <lineage>
        <taxon>unclassified sequences</taxon>
        <taxon>metagenomes</taxon>
    </lineage>
</organism>
<dbReference type="SMART" id="SM00093">
    <property type="entry name" value="SERPIN"/>
    <property type="match status" value="1"/>
</dbReference>
<dbReference type="GO" id="GO:0004867">
    <property type="term" value="F:serine-type endopeptidase inhibitor activity"/>
    <property type="evidence" value="ECO:0007669"/>
    <property type="project" value="InterPro"/>
</dbReference>
<dbReference type="InterPro" id="IPR023796">
    <property type="entry name" value="Serpin_dom"/>
</dbReference>
<dbReference type="InterPro" id="IPR000215">
    <property type="entry name" value="Serpin_fam"/>
</dbReference>
<dbReference type="EMBL" id="CZKA01000022">
    <property type="protein sequence ID" value="CUR55617.1"/>
    <property type="molecule type" value="Genomic_DNA"/>
</dbReference>
<dbReference type="SUPFAM" id="SSF56574">
    <property type="entry name" value="Serpins"/>
    <property type="match status" value="1"/>
</dbReference>
<gene>
    <name evidence="2" type="ORF">NOCA2290004</name>
</gene>